<evidence type="ECO:0000313" key="2">
    <source>
        <dbReference type="EMBL" id="GIY68704.1"/>
    </source>
</evidence>
<feature type="region of interest" description="Disordered" evidence="1">
    <location>
        <begin position="1"/>
        <end position="59"/>
    </location>
</feature>
<evidence type="ECO:0000313" key="3">
    <source>
        <dbReference type="Proteomes" id="UP001054945"/>
    </source>
</evidence>
<dbReference type="AlphaFoldDB" id="A0AAV4VGD2"/>
<feature type="compositionally biased region" description="Basic and acidic residues" evidence="1">
    <location>
        <begin position="1"/>
        <end position="18"/>
    </location>
</feature>
<feature type="compositionally biased region" description="Basic and acidic residues" evidence="1">
    <location>
        <begin position="94"/>
        <end position="107"/>
    </location>
</feature>
<proteinExistence type="predicted"/>
<feature type="region of interest" description="Disordered" evidence="1">
    <location>
        <begin position="222"/>
        <end position="248"/>
    </location>
</feature>
<feature type="compositionally biased region" description="Polar residues" evidence="1">
    <location>
        <begin position="23"/>
        <end position="59"/>
    </location>
</feature>
<dbReference type="Proteomes" id="UP001054945">
    <property type="component" value="Unassembled WGS sequence"/>
</dbReference>
<reference evidence="2 3" key="1">
    <citation type="submission" date="2021-06" db="EMBL/GenBank/DDBJ databases">
        <title>Caerostris extrusa draft genome.</title>
        <authorList>
            <person name="Kono N."/>
            <person name="Arakawa K."/>
        </authorList>
    </citation>
    <scope>NUCLEOTIDE SEQUENCE [LARGE SCALE GENOMIC DNA]</scope>
</reference>
<feature type="region of interest" description="Disordered" evidence="1">
    <location>
        <begin position="128"/>
        <end position="158"/>
    </location>
</feature>
<keyword evidence="3" id="KW-1185">Reference proteome</keyword>
<gene>
    <name evidence="2" type="ORF">CEXT_35041</name>
</gene>
<feature type="region of interest" description="Disordered" evidence="1">
    <location>
        <begin position="71"/>
        <end position="109"/>
    </location>
</feature>
<protein>
    <submittedName>
        <fullName evidence="2">Uncharacterized protein</fullName>
    </submittedName>
</protein>
<name>A0AAV4VGD2_CAEEX</name>
<accession>A0AAV4VGD2</accession>
<sequence length="285" mass="33130">MAKGDRKQKEKKEKEQRSGRSVGGNTLFTQQDQMPLSIHPTKSSQKSTNTKPFSTATQLSSSVIQHFWLRNNTIAGPHRSKRWQGRQKRHKTKEGKSGKKEKESKEQRSRRKWVEISLFSLSTPWLPNNTIAGPHRSKRRQREIENRRRKRWKEGEGVKGVGEGGRKYPLSPYLRAGPNVSFYSPNKVKPKKSTNTKHQIFLHSNPTASSVIQHFWLPNNTIAGPHRSKRRQREIENKRRKRWKEGVKGTRSRRRWAEISLFTQVIRHGAGRFSASLSWANPSSW</sequence>
<dbReference type="EMBL" id="BPLR01014426">
    <property type="protein sequence ID" value="GIY68704.1"/>
    <property type="molecule type" value="Genomic_DNA"/>
</dbReference>
<comment type="caution">
    <text evidence="2">The sequence shown here is derived from an EMBL/GenBank/DDBJ whole genome shotgun (WGS) entry which is preliminary data.</text>
</comment>
<feature type="compositionally biased region" description="Basic residues" evidence="1">
    <location>
        <begin position="78"/>
        <end position="93"/>
    </location>
</feature>
<feature type="compositionally biased region" description="Basic residues" evidence="1">
    <location>
        <begin position="226"/>
        <end position="243"/>
    </location>
</feature>
<feature type="compositionally biased region" description="Basic residues" evidence="1">
    <location>
        <begin position="135"/>
        <end position="152"/>
    </location>
</feature>
<evidence type="ECO:0000256" key="1">
    <source>
        <dbReference type="SAM" id="MobiDB-lite"/>
    </source>
</evidence>
<organism evidence="2 3">
    <name type="scientific">Caerostris extrusa</name>
    <name type="common">Bark spider</name>
    <name type="synonym">Caerostris bankana</name>
    <dbReference type="NCBI Taxonomy" id="172846"/>
    <lineage>
        <taxon>Eukaryota</taxon>
        <taxon>Metazoa</taxon>
        <taxon>Ecdysozoa</taxon>
        <taxon>Arthropoda</taxon>
        <taxon>Chelicerata</taxon>
        <taxon>Arachnida</taxon>
        <taxon>Araneae</taxon>
        <taxon>Araneomorphae</taxon>
        <taxon>Entelegynae</taxon>
        <taxon>Araneoidea</taxon>
        <taxon>Araneidae</taxon>
        <taxon>Caerostris</taxon>
    </lineage>
</organism>